<feature type="transmembrane region" description="Helical" evidence="6">
    <location>
        <begin position="134"/>
        <end position="155"/>
    </location>
</feature>
<dbReference type="STRING" id="237258.SAMN04489756_11014"/>
<keyword evidence="5 6" id="KW-0472">Membrane</keyword>
<organism evidence="7 8">
    <name type="scientific">Cloacibacterium normanense</name>
    <dbReference type="NCBI Taxonomy" id="237258"/>
    <lineage>
        <taxon>Bacteria</taxon>
        <taxon>Pseudomonadati</taxon>
        <taxon>Bacteroidota</taxon>
        <taxon>Flavobacteriia</taxon>
        <taxon>Flavobacteriales</taxon>
        <taxon>Weeksellaceae</taxon>
    </lineage>
</organism>
<dbReference type="Proteomes" id="UP000095601">
    <property type="component" value="Unassembled WGS sequence"/>
</dbReference>
<dbReference type="KEGG" id="cnr:EB819_08400"/>
<dbReference type="InterPro" id="IPR050833">
    <property type="entry name" value="Poly_Biosynth_Transport"/>
</dbReference>
<feature type="transmembrane region" description="Helical" evidence="6">
    <location>
        <begin position="277"/>
        <end position="295"/>
    </location>
</feature>
<keyword evidence="4 6" id="KW-1133">Transmembrane helix</keyword>
<feature type="transmembrane region" description="Helical" evidence="6">
    <location>
        <begin position="61"/>
        <end position="80"/>
    </location>
</feature>
<evidence type="ECO:0000313" key="8">
    <source>
        <dbReference type="Proteomes" id="UP000095601"/>
    </source>
</evidence>
<accession>A0A1E5UEW8</accession>
<feature type="transmembrane region" description="Helical" evidence="6">
    <location>
        <begin position="21"/>
        <end position="41"/>
    </location>
</feature>
<reference evidence="7 8" key="1">
    <citation type="submission" date="2016-09" db="EMBL/GenBank/DDBJ databases">
        <authorList>
            <person name="Capua I."/>
            <person name="De Benedictis P."/>
            <person name="Joannis T."/>
            <person name="Lombin L.H."/>
            <person name="Cattoli G."/>
        </authorList>
    </citation>
    <scope>NUCLEOTIDE SEQUENCE [LARGE SCALE GENOMIC DNA]</scope>
    <source>
        <strain evidence="7 8">NRS-1</strain>
    </source>
</reference>
<feature type="transmembrane region" description="Helical" evidence="6">
    <location>
        <begin position="192"/>
        <end position="210"/>
    </location>
</feature>
<keyword evidence="8" id="KW-1185">Reference proteome</keyword>
<evidence type="ECO:0000256" key="6">
    <source>
        <dbReference type="SAM" id="Phobius"/>
    </source>
</evidence>
<dbReference type="PANTHER" id="PTHR30250">
    <property type="entry name" value="PST FAMILY PREDICTED COLANIC ACID TRANSPORTER"/>
    <property type="match status" value="1"/>
</dbReference>
<dbReference type="AlphaFoldDB" id="A0A1E5UEW8"/>
<feature type="transmembrane region" description="Helical" evidence="6">
    <location>
        <begin position="101"/>
        <end position="122"/>
    </location>
</feature>
<evidence type="ECO:0000256" key="3">
    <source>
        <dbReference type="ARBA" id="ARBA00022692"/>
    </source>
</evidence>
<gene>
    <name evidence="7" type="ORF">BHF72_2095</name>
</gene>
<dbReference type="RefSeq" id="WP_069798153.1">
    <property type="nucleotide sequence ID" value="NZ_CP034157.1"/>
</dbReference>
<feature type="transmembrane region" description="Helical" evidence="6">
    <location>
        <begin position="403"/>
        <end position="425"/>
    </location>
</feature>
<dbReference type="GO" id="GO:0005886">
    <property type="term" value="C:plasma membrane"/>
    <property type="evidence" value="ECO:0007669"/>
    <property type="project" value="UniProtKB-SubCell"/>
</dbReference>
<feature type="transmembrane region" description="Helical" evidence="6">
    <location>
        <begin position="377"/>
        <end position="397"/>
    </location>
</feature>
<sequence length="435" mass="49235">MKLVDQFKNRLLNSKLINDSFWSIVGNLVGRGLGLVAGIYVARQLGKDIYGEYSAIKNMVLFMSVISNFGLGFTATKFVADYTKNSEHAHKLRWFIKYANRITLIFSVAVAFIIFIFSKYFADNVLEVPHLENTVKLLSILIIINSLTSTQIGIISGFRKFRDLAKINIIIGFVSFISTIVLVYYLNFLGAIYALIITQLINALLNYLLVYNTTSHIKLEISSDKSILKNIVSYSTPVALQDIIRSLSGFIMTVLLIKFSGHSELGIYNAAIQWNSAILFIPGILRNVILSYFSYYNDDAYSHNRILNITILINVIVTSCLSLGVFLFGDFISNFYGKSFSGLSVILTISVFNTIFSSVNNVFEQAYLSKSLNWQMFLIRLFREITILILFILLVNYTIFSGAYSMVIAILLISVITLSFTIYYYRIHSKKVEIS</sequence>
<keyword evidence="3 6" id="KW-0812">Transmembrane</keyword>
<comment type="subcellular location">
    <subcellularLocation>
        <location evidence="1">Cell membrane</location>
        <topology evidence="1">Multi-pass membrane protein</topology>
    </subcellularLocation>
</comment>
<proteinExistence type="predicted"/>
<dbReference type="OrthoDB" id="1224790at2"/>
<comment type="caution">
    <text evidence="7">The sequence shown here is derived from an EMBL/GenBank/DDBJ whole genome shotgun (WGS) entry which is preliminary data.</text>
</comment>
<evidence type="ECO:0000313" key="7">
    <source>
        <dbReference type="EMBL" id="OEL11454.1"/>
    </source>
</evidence>
<feature type="transmembrane region" description="Helical" evidence="6">
    <location>
        <begin position="167"/>
        <end position="186"/>
    </location>
</feature>
<name>A0A1E5UEW8_9FLAO</name>
<dbReference type="Pfam" id="PF13440">
    <property type="entry name" value="Polysacc_synt_3"/>
    <property type="match status" value="1"/>
</dbReference>
<dbReference type="PANTHER" id="PTHR30250:SF11">
    <property type="entry name" value="O-ANTIGEN TRANSPORTER-RELATED"/>
    <property type="match status" value="1"/>
</dbReference>
<evidence type="ECO:0000256" key="4">
    <source>
        <dbReference type="ARBA" id="ARBA00022989"/>
    </source>
</evidence>
<protein>
    <submittedName>
        <fullName evidence="7">Polysaccharide biosynthesis family protein</fullName>
    </submittedName>
</protein>
<feature type="transmembrane region" description="Helical" evidence="6">
    <location>
        <begin position="231"/>
        <end position="257"/>
    </location>
</feature>
<evidence type="ECO:0000256" key="2">
    <source>
        <dbReference type="ARBA" id="ARBA00022475"/>
    </source>
</evidence>
<feature type="transmembrane region" description="Helical" evidence="6">
    <location>
        <begin position="307"/>
        <end position="329"/>
    </location>
</feature>
<keyword evidence="2" id="KW-1003">Cell membrane</keyword>
<feature type="transmembrane region" description="Helical" evidence="6">
    <location>
        <begin position="335"/>
        <end position="356"/>
    </location>
</feature>
<evidence type="ECO:0000256" key="5">
    <source>
        <dbReference type="ARBA" id="ARBA00023136"/>
    </source>
</evidence>
<dbReference type="EMBL" id="MKGI01000041">
    <property type="protein sequence ID" value="OEL11454.1"/>
    <property type="molecule type" value="Genomic_DNA"/>
</dbReference>
<evidence type="ECO:0000256" key="1">
    <source>
        <dbReference type="ARBA" id="ARBA00004651"/>
    </source>
</evidence>